<dbReference type="Proteomes" id="UP001172778">
    <property type="component" value="Unassembled WGS sequence"/>
</dbReference>
<proteinExistence type="predicted"/>
<gene>
    <name evidence="2" type="ORF">PZA18_13715</name>
</gene>
<keyword evidence="1" id="KW-0812">Transmembrane</keyword>
<organism evidence="2 3">
    <name type="scientific">Parachitinimonas caeni</name>
    <dbReference type="NCBI Taxonomy" id="3031301"/>
    <lineage>
        <taxon>Bacteria</taxon>
        <taxon>Pseudomonadati</taxon>
        <taxon>Pseudomonadota</taxon>
        <taxon>Betaproteobacteria</taxon>
        <taxon>Neisseriales</taxon>
        <taxon>Chitinibacteraceae</taxon>
        <taxon>Parachitinimonas</taxon>
    </lineage>
</organism>
<keyword evidence="1" id="KW-1133">Transmembrane helix</keyword>
<name>A0ABT7DYG6_9NEIS</name>
<dbReference type="EMBL" id="JARRAF010000015">
    <property type="protein sequence ID" value="MDK2125107.1"/>
    <property type="molecule type" value="Genomic_DNA"/>
</dbReference>
<dbReference type="RefSeq" id="WP_284101419.1">
    <property type="nucleotide sequence ID" value="NZ_JARRAF010000015.1"/>
</dbReference>
<accession>A0ABT7DYG6</accession>
<feature type="transmembrane region" description="Helical" evidence="1">
    <location>
        <begin position="171"/>
        <end position="192"/>
    </location>
</feature>
<protein>
    <submittedName>
        <fullName evidence="2">Uncharacterized protein</fullName>
    </submittedName>
</protein>
<evidence type="ECO:0000256" key="1">
    <source>
        <dbReference type="SAM" id="Phobius"/>
    </source>
</evidence>
<evidence type="ECO:0000313" key="3">
    <source>
        <dbReference type="Proteomes" id="UP001172778"/>
    </source>
</evidence>
<sequence>MAQVDNLPALVKRYGKELVYEYEIPKEAIAKFNAFKPDPIKPNESLLERMAARTEDWQSGPLFVESSKSPYKFVVVMEATAGEDGDAASLWQAGWNFENGLNRANPMAGLSRAGAKAGEKLKLTAVSAPVRFQSDSQVRVSMGLLNARNLNIETMHIVVISGVEGANWKEVLFAMRYALVGFVMFGLWWLWFRPRS</sequence>
<comment type="caution">
    <text evidence="2">The sequence shown here is derived from an EMBL/GenBank/DDBJ whole genome shotgun (WGS) entry which is preliminary data.</text>
</comment>
<evidence type="ECO:0000313" key="2">
    <source>
        <dbReference type="EMBL" id="MDK2125107.1"/>
    </source>
</evidence>
<keyword evidence="1" id="KW-0472">Membrane</keyword>
<keyword evidence="3" id="KW-1185">Reference proteome</keyword>
<reference evidence="2" key="1">
    <citation type="submission" date="2023-03" db="EMBL/GenBank/DDBJ databases">
        <title>Chitinimonas shenzhenensis gen. nov., sp. nov., a novel member of family Burkholderiaceae isolated from activated sludge collected in Shen Zhen, China.</title>
        <authorList>
            <person name="Wang X."/>
        </authorList>
    </citation>
    <scope>NUCLEOTIDE SEQUENCE</scope>
    <source>
        <strain evidence="2">DQS-5</strain>
    </source>
</reference>